<dbReference type="Proteomes" id="UP000002805">
    <property type="component" value="Chromosome"/>
</dbReference>
<organism evidence="3 4">
    <name type="scientific">Streptomyces pristinaespiralis (strain ATCC 25486 / DSM 40338 / CBS 914.69 / JCM 4507 / KCC S-0507 / NBRC 13074 / NRRL 2958 / 5647)</name>
    <dbReference type="NCBI Taxonomy" id="457429"/>
    <lineage>
        <taxon>Bacteria</taxon>
        <taxon>Bacillati</taxon>
        <taxon>Actinomycetota</taxon>
        <taxon>Actinomycetes</taxon>
        <taxon>Kitasatosporales</taxon>
        <taxon>Streptomycetaceae</taxon>
        <taxon>Streptomyces</taxon>
    </lineage>
</organism>
<proteinExistence type="predicted"/>
<keyword evidence="2" id="KW-0812">Transmembrane</keyword>
<evidence type="ECO:0000256" key="1">
    <source>
        <dbReference type="SAM" id="MobiDB-lite"/>
    </source>
</evidence>
<keyword evidence="4" id="KW-1185">Reference proteome</keyword>
<gene>
    <name evidence="3" type="ORF">SSDG_00826</name>
</gene>
<reference evidence="4" key="1">
    <citation type="submission" date="2008-02" db="EMBL/GenBank/DDBJ databases">
        <authorList>
            <consortium name="The Broad Institute Genome Sequencing Platform"/>
            <person name="Fischbach M."/>
            <person name="Ward D."/>
            <person name="Young S."/>
            <person name="Jaffe D."/>
            <person name="Gnerre S."/>
            <person name="Berlin A."/>
            <person name="Heiman D."/>
            <person name="Hepburn T."/>
            <person name="Sykes S."/>
            <person name="Alvarado L."/>
            <person name="Kodira C.D."/>
            <person name="Straight P."/>
            <person name="Clardy J."/>
            <person name="Hung D."/>
            <person name="Kolter R."/>
            <person name="Mekalanos J."/>
            <person name="Walker S."/>
            <person name="Walsh C.T."/>
            <person name="Lander E."/>
            <person name="Galagan J."/>
            <person name="Nusbaum C."/>
            <person name="Birren B."/>
        </authorList>
    </citation>
    <scope>NUCLEOTIDE SEQUENCE [LARGE SCALE GENOMIC DNA]</scope>
    <source>
        <strain evidence="4">ATCC 25486 / DSM 40338 / CBS 914.69 / JCM 4507 / NBRC 13074 / NRRL 2958 / 5647</strain>
    </source>
</reference>
<reference evidence="4" key="2">
    <citation type="submission" date="2009-10" db="EMBL/GenBank/DDBJ databases">
        <title>The genome sequence of Streptomyces pristinaespiralis strain ATCC 25486.</title>
        <authorList>
            <consortium name="The Broad Institute Genome Sequencing Platform"/>
            <consortium name="Broad Institute Microbial Sequencing Center"/>
            <person name="Fischbach M."/>
            <person name="Godfrey P."/>
            <person name="Ward D."/>
            <person name="Young S."/>
            <person name="Zeng Q."/>
            <person name="Koehrsen M."/>
            <person name="Alvarado L."/>
            <person name="Berlin A.M."/>
            <person name="Bochicchio J."/>
            <person name="Borenstein D."/>
            <person name="Chapman S.B."/>
            <person name="Chen Z."/>
            <person name="Engels R."/>
            <person name="Freedman E."/>
            <person name="Gellesch M."/>
            <person name="Goldberg J."/>
            <person name="Griggs A."/>
            <person name="Gujja S."/>
            <person name="Heilman E.R."/>
            <person name="Heiman D.I."/>
            <person name="Hepburn T.A."/>
            <person name="Howarth C."/>
            <person name="Jen D."/>
            <person name="Larson L."/>
            <person name="Lewis B."/>
            <person name="Mehta T."/>
            <person name="Park D."/>
            <person name="Pearson M."/>
            <person name="Richards J."/>
            <person name="Roberts A."/>
            <person name="Saif S."/>
            <person name="Shea T.D."/>
            <person name="Shenoy N."/>
            <person name="Sisk P."/>
            <person name="Stolte C."/>
            <person name="Sykes S.N."/>
            <person name="Thomson T."/>
            <person name="Walk T."/>
            <person name="White J."/>
            <person name="Yandava C."/>
            <person name="Straight P."/>
            <person name="Clardy J."/>
            <person name="Hung D."/>
            <person name="Kolter R."/>
            <person name="Mekalanos J."/>
            <person name="Walker S."/>
            <person name="Walsh C.T."/>
            <person name="Wieland-Brown L.C."/>
            <person name="Haas B."/>
            <person name="Nusbaum C."/>
            <person name="Birren B."/>
        </authorList>
    </citation>
    <scope>NUCLEOTIDE SEQUENCE [LARGE SCALE GENOMIC DNA]</scope>
    <source>
        <strain evidence="4">ATCC 25486 / DSM 40338 / CBS 914.69 / JCM 4507 / NBRC 13074 / NRRL 2958 / 5647</strain>
    </source>
</reference>
<evidence type="ECO:0000256" key="2">
    <source>
        <dbReference type="SAM" id="Phobius"/>
    </source>
</evidence>
<keyword evidence="2" id="KW-1133">Transmembrane helix</keyword>
<dbReference type="EMBL" id="CM000950">
    <property type="protein sequence ID" value="EDY62507.2"/>
    <property type="molecule type" value="Genomic_DNA"/>
</dbReference>
<sequence>MLLGRAGRHRSGGGDWQFHPAAPDQKGVPGPVNDPRTPAGDADEYSATALGSHWFERPAPGPVPDRVEGDVVRFGPGVTAFVRERGSGATAAGVWHGTLAGQPGDDRGPRGRRRGLRRYALAAAVLLAVLGFLAWQRYGPGVAVRDVAVRTSPDGPGCGGTADVVGLVRTDGRPGTLTYRWVRSDGTDSGLLRERVVRGQKQARLHLLWTFEGRGEYRAGAELRILSPSRHSAAARFTYRCP</sequence>
<dbReference type="AlphaFoldDB" id="B5H6P6"/>
<dbReference type="HOGENOM" id="CLU_1146687_0_0_11"/>
<dbReference type="eggNOG" id="COG0515">
    <property type="taxonomic scope" value="Bacteria"/>
</dbReference>
<evidence type="ECO:0000313" key="3">
    <source>
        <dbReference type="EMBL" id="EDY62507.2"/>
    </source>
</evidence>
<protein>
    <submittedName>
        <fullName evidence="3">Predicted protein</fullName>
    </submittedName>
</protein>
<name>B5H6P6_STRE2</name>
<keyword evidence="2" id="KW-0472">Membrane</keyword>
<accession>B5H6P6</accession>
<feature type="compositionally biased region" description="Basic residues" evidence="1">
    <location>
        <begin position="1"/>
        <end position="11"/>
    </location>
</feature>
<evidence type="ECO:0000313" key="4">
    <source>
        <dbReference type="Proteomes" id="UP000002805"/>
    </source>
</evidence>
<feature type="transmembrane region" description="Helical" evidence="2">
    <location>
        <begin position="116"/>
        <end position="135"/>
    </location>
</feature>
<feature type="region of interest" description="Disordered" evidence="1">
    <location>
        <begin position="1"/>
        <end position="43"/>
    </location>
</feature>